<dbReference type="Proteomes" id="UP000813384">
    <property type="component" value="Unassembled WGS sequence"/>
</dbReference>
<accession>A0A9E4DRL7</accession>
<proteinExistence type="predicted"/>
<comment type="caution">
    <text evidence="1">The sequence shown here is derived from an EMBL/GenBank/DDBJ whole genome shotgun (WGS) entry which is preliminary data.</text>
</comment>
<sequence>MATKQKITIYFPEAEESELWEAIQRLPKGVRGMILRDIIRKELLGDDPKFNLSLASPSAKLAEKPKPIMDEEAALSIPIFKKRG</sequence>
<organism evidence="1 2">
    <name type="scientific">Enterococcus aquimarinus</name>
    <dbReference type="NCBI Taxonomy" id="328396"/>
    <lineage>
        <taxon>Bacteria</taxon>
        <taxon>Bacillati</taxon>
        <taxon>Bacillota</taxon>
        <taxon>Bacilli</taxon>
        <taxon>Lactobacillales</taxon>
        <taxon>Enterococcaceae</taxon>
        <taxon>Enterococcus</taxon>
    </lineage>
</organism>
<evidence type="ECO:0000313" key="1">
    <source>
        <dbReference type="EMBL" id="MCC9273599.1"/>
    </source>
</evidence>
<dbReference type="EMBL" id="JAJJVO010000075">
    <property type="protein sequence ID" value="MCC9273599.1"/>
    <property type="molecule type" value="Genomic_DNA"/>
</dbReference>
<name>A0A9E4DRL7_9ENTE</name>
<protein>
    <submittedName>
        <fullName evidence="1">Uncharacterized protein</fullName>
    </submittedName>
</protein>
<gene>
    <name evidence="1" type="ORF">K8V42_04835</name>
</gene>
<reference evidence="1" key="1">
    <citation type="journal article" date="2021" name="PeerJ">
        <title>Extensive microbial diversity within the chicken gut microbiome revealed by metagenomics and culture.</title>
        <authorList>
            <person name="Gilroy R."/>
            <person name="Ravi A."/>
            <person name="Getino M."/>
            <person name="Pursley I."/>
            <person name="Horton D.L."/>
            <person name="Alikhan N.F."/>
            <person name="Baker D."/>
            <person name="Gharbi K."/>
            <person name="Hall N."/>
            <person name="Watson M."/>
            <person name="Adriaenssens E.M."/>
            <person name="Foster-Nyarko E."/>
            <person name="Jarju S."/>
            <person name="Secka A."/>
            <person name="Antonio M."/>
            <person name="Oren A."/>
            <person name="Chaudhuri R.R."/>
            <person name="La Ragione R."/>
            <person name="Hildebrand F."/>
            <person name="Pallen M.J."/>
        </authorList>
    </citation>
    <scope>NUCLEOTIDE SEQUENCE</scope>
    <source>
        <strain evidence="1">150</strain>
    </source>
</reference>
<dbReference type="AlphaFoldDB" id="A0A9E4DRL7"/>
<reference evidence="1" key="2">
    <citation type="submission" date="2021-11" db="EMBL/GenBank/DDBJ databases">
        <authorList>
            <person name="Gilroy R."/>
        </authorList>
    </citation>
    <scope>NUCLEOTIDE SEQUENCE</scope>
    <source>
        <strain evidence="1">150</strain>
    </source>
</reference>
<evidence type="ECO:0000313" key="2">
    <source>
        <dbReference type="Proteomes" id="UP000813384"/>
    </source>
</evidence>